<keyword evidence="8" id="KW-0812">Transmembrane</keyword>
<comment type="similarity">
    <text evidence="2">Belongs to the cytochrome P450 family.</text>
</comment>
<evidence type="ECO:0000256" key="2">
    <source>
        <dbReference type="ARBA" id="ARBA00010617"/>
    </source>
</evidence>
<evidence type="ECO:0000313" key="10">
    <source>
        <dbReference type="Proteomes" id="UP000240883"/>
    </source>
</evidence>
<feature type="binding site" description="axial binding residue" evidence="7">
    <location>
        <position position="484"/>
    </location>
    <ligand>
        <name>heme</name>
        <dbReference type="ChEBI" id="CHEBI:30413"/>
    </ligand>
    <ligandPart>
        <name>Fe</name>
        <dbReference type="ChEBI" id="CHEBI:18248"/>
    </ligandPart>
</feature>
<dbReference type="GO" id="GO:0004497">
    <property type="term" value="F:monooxygenase activity"/>
    <property type="evidence" value="ECO:0007669"/>
    <property type="project" value="UniProtKB-KW"/>
</dbReference>
<keyword evidence="8" id="KW-1133">Transmembrane helix</keyword>
<dbReference type="InterPro" id="IPR002403">
    <property type="entry name" value="Cyt_P450_E_grp-IV"/>
</dbReference>
<dbReference type="GO" id="GO:0016705">
    <property type="term" value="F:oxidoreductase activity, acting on paired donors, with incorporation or reduction of molecular oxygen"/>
    <property type="evidence" value="ECO:0007669"/>
    <property type="project" value="InterPro"/>
</dbReference>
<dbReference type="AlphaFoldDB" id="A0A2T2NBE3"/>
<keyword evidence="6" id="KW-0503">Monooxygenase</keyword>
<protein>
    <submittedName>
        <fullName evidence="9">Cytochrome P450</fullName>
    </submittedName>
</protein>
<proteinExistence type="inferred from homology"/>
<keyword evidence="4" id="KW-0560">Oxidoreductase</keyword>
<sequence>MSSEVIAAGLGLASHLVFNRGEWDNKGHLLVGFYSTVLAIFFTLEYANDNSIVGALRESCLIGSAYFAALFASIAIYRVFFHRLRRFPGPFLSRVSKLHSIYSIVPDLHLYRVVENLHKEYKSDIIRTGPRELSIATADAIPLVHGPASKCTKGPWYDNSKSIEGSSVQSTRIKAEHRERRRTWDHAFNAKALREYEPRVNRLTQLLMKQLHERSGKKIRISDWVNYYSFDVMGDVSFSRSFGMMEKGEKDELVSTLHKSMKPFSVFQHIVWLVHVLLRIPGGADDLLNMAAWAQKVLVERKKITPEDPDVFGWLFDPSDDHISRELNADSRLVIIAGSDTTSAELTWLIYHLCADQKLQSDLRTALSTTASSKTFLEADDLSSCPLLDGIIHETLRLHPAVPSGVQRESPPEGFTLPDGTFIPGETLIWMPIHTLNRDPRYFSLPLEFRPERWYAESDGKDETQARVLNKSAFMPFGFGAYNCVGQKLAIMEMRSVVANLVWGFDVEFAEGEDGKRVLEDTIDTFTLSMGALDVRLKPRKEAWT</sequence>
<evidence type="ECO:0000256" key="4">
    <source>
        <dbReference type="ARBA" id="ARBA00023002"/>
    </source>
</evidence>
<dbReference type="Proteomes" id="UP000240883">
    <property type="component" value="Unassembled WGS sequence"/>
</dbReference>
<keyword evidence="3 7" id="KW-0479">Metal-binding</keyword>
<evidence type="ECO:0000256" key="6">
    <source>
        <dbReference type="ARBA" id="ARBA00023033"/>
    </source>
</evidence>
<dbReference type="GO" id="GO:0020037">
    <property type="term" value="F:heme binding"/>
    <property type="evidence" value="ECO:0007669"/>
    <property type="project" value="InterPro"/>
</dbReference>
<keyword evidence="7" id="KW-0349">Heme</keyword>
<dbReference type="InterPro" id="IPR050121">
    <property type="entry name" value="Cytochrome_P450_monoxygenase"/>
</dbReference>
<dbReference type="InterPro" id="IPR036396">
    <property type="entry name" value="Cyt_P450_sf"/>
</dbReference>
<dbReference type="Pfam" id="PF00067">
    <property type="entry name" value="p450"/>
    <property type="match status" value="1"/>
</dbReference>
<comment type="cofactor">
    <cofactor evidence="1 7">
        <name>heme</name>
        <dbReference type="ChEBI" id="CHEBI:30413"/>
    </cofactor>
</comment>
<feature type="transmembrane region" description="Helical" evidence="8">
    <location>
        <begin position="29"/>
        <end position="47"/>
    </location>
</feature>
<organism evidence="9 10">
    <name type="scientific">Corynespora cassiicola Philippines</name>
    <dbReference type="NCBI Taxonomy" id="1448308"/>
    <lineage>
        <taxon>Eukaryota</taxon>
        <taxon>Fungi</taxon>
        <taxon>Dikarya</taxon>
        <taxon>Ascomycota</taxon>
        <taxon>Pezizomycotina</taxon>
        <taxon>Dothideomycetes</taxon>
        <taxon>Pleosporomycetidae</taxon>
        <taxon>Pleosporales</taxon>
        <taxon>Corynesporascaceae</taxon>
        <taxon>Corynespora</taxon>
    </lineage>
</organism>
<keyword evidence="10" id="KW-1185">Reference proteome</keyword>
<accession>A0A2T2NBE3</accession>
<dbReference type="InterPro" id="IPR001128">
    <property type="entry name" value="Cyt_P450"/>
</dbReference>
<dbReference type="PRINTS" id="PR00385">
    <property type="entry name" value="P450"/>
</dbReference>
<dbReference type="Gene3D" id="1.10.630.10">
    <property type="entry name" value="Cytochrome P450"/>
    <property type="match status" value="1"/>
</dbReference>
<dbReference type="FunFam" id="1.10.630.10:FF:000129">
    <property type="entry name" value="Benzoate 4-monooxygenase cytochrome P450"/>
    <property type="match status" value="1"/>
</dbReference>
<dbReference type="OrthoDB" id="6692864at2759"/>
<gene>
    <name evidence="9" type="ORF">BS50DRAFT_560479</name>
</gene>
<dbReference type="SUPFAM" id="SSF48264">
    <property type="entry name" value="Cytochrome P450"/>
    <property type="match status" value="1"/>
</dbReference>
<dbReference type="PANTHER" id="PTHR24305:SF187">
    <property type="entry name" value="P450, PUTATIVE (EUROFUNG)-RELATED"/>
    <property type="match status" value="1"/>
</dbReference>
<reference evidence="9 10" key="1">
    <citation type="journal article" date="2018" name="Front. Microbiol.">
        <title>Genome-Wide Analysis of Corynespora cassiicola Leaf Fall Disease Putative Effectors.</title>
        <authorList>
            <person name="Lopez D."/>
            <person name="Ribeiro S."/>
            <person name="Label P."/>
            <person name="Fumanal B."/>
            <person name="Venisse J.S."/>
            <person name="Kohler A."/>
            <person name="de Oliveira R.R."/>
            <person name="Labutti K."/>
            <person name="Lipzen A."/>
            <person name="Lail K."/>
            <person name="Bauer D."/>
            <person name="Ohm R.A."/>
            <person name="Barry K.W."/>
            <person name="Spatafora J."/>
            <person name="Grigoriev I.V."/>
            <person name="Martin F.M."/>
            <person name="Pujade-Renaud V."/>
        </authorList>
    </citation>
    <scope>NUCLEOTIDE SEQUENCE [LARGE SCALE GENOMIC DNA]</scope>
    <source>
        <strain evidence="9 10">Philippines</strain>
    </source>
</reference>
<dbReference type="PRINTS" id="PR00465">
    <property type="entry name" value="EP450IV"/>
</dbReference>
<keyword evidence="8" id="KW-0472">Membrane</keyword>
<evidence type="ECO:0000256" key="7">
    <source>
        <dbReference type="PIRSR" id="PIRSR602403-1"/>
    </source>
</evidence>
<dbReference type="PANTHER" id="PTHR24305">
    <property type="entry name" value="CYTOCHROME P450"/>
    <property type="match status" value="1"/>
</dbReference>
<evidence type="ECO:0000313" key="9">
    <source>
        <dbReference type="EMBL" id="PSN62743.1"/>
    </source>
</evidence>
<evidence type="ECO:0000256" key="3">
    <source>
        <dbReference type="ARBA" id="ARBA00022723"/>
    </source>
</evidence>
<evidence type="ECO:0000256" key="5">
    <source>
        <dbReference type="ARBA" id="ARBA00023004"/>
    </source>
</evidence>
<dbReference type="STRING" id="1448308.A0A2T2NBE3"/>
<evidence type="ECO:0000256" key="8">
    <source>
        <dbReference type="SAM" id="Phobius"/>
    </source>
</evidence>
<dbReference type="EMBL" id="KZ678141">
    <property type="protein sequence ID" value="PSN62743.1"/>
    <property type="molecule type" value="Genomic_DNA"/>
</dbReference>
<feature type="transmembrane region" description="Helical" evidence="8">
    <location>
        <begin position="59"/>
        <end position="80"/>
    </location>
</feature>
<dbReference type="GO" id="GO:0005506">
    <property type="term" value="F:iron ion binding"/>
    <property type="evidence" value="ECO:0007669"/>
    <property type="project" value="InterPro"/>
</dbReference>
<dbReference type="CDD" id="cd11061">
    <property type="entry name" value="CYP67-like"/>
    <property type="match status" value="1"/>
</dbReference>
<evidence type="ECO:0000256" key="1">
    <source>
        <dbReference type="ARBA" id="ARBA00001971"/>
    </source>
</evidence>
<name>A0A2T2NBE3_CORCC</name>
<keyword evidence="5 7" id="KW-0408">Iron</keyword>